<evidence type="ECO:0000259" key="13">
    <source>
        <dbReference type="Pfam" id="PF07992"/>
    </source>
</evidence>
<dbReference type="PRINTS" id="PR00368">
    <property type="entry name" value="FADPNR"/>
</dbReference>
<evidence type="ECO:0000256" key="1">
    <source>
        <dbReference type="ARBA" id="ARBA00007532"/>
    </source>
</evidence>
<evidence type="ECO:0000256" key="10">
    <source>
        <dbReference type="ARBA" id="ARBA00049187"/>
    </source>
</evidence>
<dbReference type="SUPFAM" id="SSF55424">
    <property type="entry name" value="FAD/NAD-linked reductases, dimerisation (C-terminal) domain"/>
    <property type="match status" value="1"/>
</dbReference>
<comment type="caution">
    <text evidence="14">The sequence shown here is derived from an EMBL/GenBank/DDBJ whole genome shotgun (WGS) entry which is preliminary data.</text>
</comment>
<keyword evidence="5 11" id="KW-0274">FAD</keyword>
<dbReference type="InterPro" id="IPR004099">
    <property type="entry name" value="Pyr_nucl-diS_OxRdtase_dimer"/>
</dbReference>
<evidence type="ECO:0000256" key="9">
    <source>
        <dbReference type="ARBA" id="ARBA00023284"/>
    </source>
</evidence>
<dbReference type="PANTHER" id="PTHR22912">
    <property type="entry name" value="DISULFIDE OXIDOREDUCTASE"/>
    <property type="match status" value="1"/>
</dbReference>
<organism evidence="14 15">
    <name type="scientific">Aporhodopirellula aestuarii</name>
    <dbReference type="NCBI Taxonomy" id="2950107"/>
    <lineage>
        <taxon>Bacteria</taxon>
        <taxon>Pseudomonadati</taxon>
        <taxon>Planctomycetota</taxon>
        <taxon>Planctomycetia</taxon>
        <taxon>Pirellulales</taxon>
        <taxon>Pirellulaceae</taxon>
        <taxon>Aporhodopirellula</taxon>
    </lineage>
</organism>
<keyword evidence="8" id="KW-1015">Disulfide bond</keyword>
<dbReference type="PANTHER" id="PTHR22912:SF160">
    <property type="entry name" value="DIHYDROLIPOYL DEHYDROGENASE"/>
    <property type="match status" value="1"/>
</dbReference>
<dbReference type="EMBL" id="JAMQBK010000060">
    <property type="protein sequence ID" value="MCM2373238.1"/>
    <property type="molecule type" value="Genomic_DNA"/>
</dbReference>
<feature type="domain" description="Pyridine nucleotide-disulphide oxidoreductase dimerisation" evidence="12">
    <location>
        <begin position="354"/>
        <end position="461"/>
    </location>
</feature>
<dbReference type="EC" id="1.8.1.4" evidence="2 11"/>
<comment type="similarity">
    <text evidence="1 11">Belongs to the class-I pyridine nucleotide-disulfide oxidoreductase family.</text>
</comment>
<keyword evidence="6 11" id="KW-0560">Oxidoreductase</keyword>
<dbReference type="InterPro" id="IPR001100">
    <property type="entry name" value="Pyr_nuc-diS_OxRdtase"/>
</dbReference>
<comment type="cofactor">
    <cofactor evidence="11">
        <name>FAD</name>
        <dbReference type="ChEBI" id="CHEBI:57692"/>
    </cofactor>
    <text evidence="11">Binds 1 FAD per subunit.</text>
</comment>
<sequence>MDLTMHSSVVVLGGGPGGYAAAFLAADEGLEVTIVEAEPRLGGTCLLRGCIPSKALLHVAKVISEVEELKKDWGIEYEGAPKINVDTVRARKEKVISNLTGGLANLAKRRGVKIIQARGSFVGSNELKLEGDHDSIPEDGKLTFDHCVLATGSVPAMPPSFDIGSDRLMDSTGALNLADIPETLLVIGGGYIGLEMGTVYANLGSKVSVVELAEGLLPGADRDLVKPLAKRVDTMCGGRVYLNTKVGSVCEVDDQIEVTFEGPNKFGHERFDRVLVSVGRRPVTRGLGLENTKVVVNSRGFVECDNQQRTADPSIFAIGDVAGDPMLAHKATHEGRVAAEVIAGKKVSFDKIAIPAVVFTDPEIAWAGITEEEAKREGRKVTVEVYPWAASGRAQALNLTNGLTKWLVDPETNRVVGCGIVGTGAGELIAEAVLAIEMGCEVTDITESVHPHPTLSETLMNAGEVYFGTATEIFKPKKKAASA</sequence>
<dbReference type="PRINTS" id="PR00411">
    <property type="entry name" value="PNDRDTASEI"/>
</dbReference>
<evidence type="ECO:0000256" key="3">
    <source>
        <dbReference type="ARBA" id="ARBA00016961"/>
    </source>
</evidence>
<dbReference type="Gene3D" id="3.50.50.60">
    <property type="entry name" value="FAD/NAD(P)-binding domain"/>
    <property type="match status" value="2"/>
</dbReference>
<evidence type="ECO:0000259" key="12">
    <source>
        <dbReference type="Pfam" id="PF02852"/>
    </source>
</evidence>
<dbReference type="InterPro" id="IPR050151">
    <property type="entry name" value="Class-I_Pyr_Nuc-Dis_Oxidored"/>
</dbReference>
<dbReference type="InterPro" id="IPR036188">
    <property type="entry name" value="FAD/NAD-bd_sf"/>
</dbReference>
<name>A0ABT0UA15_9BACT</name>
<dbReference type="Proteomes" id="UP001202961">
    <property type="component" value="Unassembled WGS sequence"/>
</dbReference>
<evidence type="ECO:0000256" key="7">
    <source>
        <dbReference type="ARBA" id="ARBA00023027"/>
    </source>
</evidence>
<keyword evidence="4 11" id="KW-0285">Flavoprotein</keyword>
<evidence type="ECO:0000256" key="6">
    <source>
        <dbReference type="ARBA" id="ARBA00023002"/>
    </source>
</evidence>
<dbReference type="SUPFAM" id="SSF51905">
    <property type="entry name" value="FAD/NAD(P)-binding domain"/>
    <property type="match status" value="1"/>
</dbReference>
<evidence type="ECO:0000256" key="2">
    <source>
        <dbReference type="ARBA" id="ARBA00012608"/>
    </source>
</evidence>
<dbReference type="PROSITE" id="PS00076">
    <property type="entry name" value="PYRIDINE_REDOX_1"/>
    <property type="match status" value="1"/>
</dbReference>
<dbReference type="Pfam" id="PF02852">
    <property type="entry name" value="Pyr_redox_dim"/>
    <property type="match status" value="1"/>
</dbReference>
<dbReference type="InterPro" id="IPR016156">
    <property type="entry name" value="FAD/NAD-linked_Rdtase_dimer_sf"/>
</dbReference>
<reference evidence="14 15" key="1">
    <citation type="journal article" date="2022" name="Syst. Appl. Microbiol.">
        <title>Rhodopirellula aestuarii sp. nov., a novel member of the genus Rhodopirellula isolated from brackish sediments collected in the Tagus River estuary, Portugal.</title>
        <authorList>
            <person name="Vitorino I.R."/>
            <person name="Klimek D."/>
            <person name="Calusinska M."/>
            <person name="Lobo-da-Cunha A."/>
            <person name="Vasconcelos V."/>
            <person name="Lage O.M."/>
        </authorList>
    </citation>
    <scope>NUCLEOTIDE SEQUENCE [LARGE SCALE GENOMIC DNA]</scope>
    <source>
        <strain evidence="14 15">ICT_H3.1</strain>
    </source>
</reference>
<dbReference type="NCBIfam" id="TIGR01350">
    <property type="entry name" value="lipoamide_DH"/>
    <property type="match status" value="1"/>
</dbReference>
<keyword evidence="7 11" id="KW-0520">NAD</keyword>
<keyword evidence="15" id="KW-1185">Reference proteome</keyword>
<evidence type="ECO:0000313" key="14">
    <source>
        <dbReference type="EMBL" id="MCM2373238.1"/>
    </source>
</evidence>
<comment type="catalytic activity">
    <reaction evidence="10 11">
        <text>N(6)-[(R)-dihydrolipoyl]-L-lysyl-[protein] + NAD(+) = N(6)-[(R)-lipoyl]-L-lysyl-[protein] + NADH + H(+)</text>
        <dbReference type="Rhea" id="RHEA:15045"/>
        <dbReference type="Rhea" id="RHEA-COMP:10474"/>
        <dbReference type="Rhea" id="RHEA-COMP:10475"/>
        <dbReference type="ChEBI" id="CHEBI:15378"/>
        <dbReference type="ChEBI" id="CHEBI:57540"/>
        <dbReference type="ChEBI" id="CHEBI:57945"/>
        <dbReference type="ChEBI" id="CHEBI:83099"/>
        <dbReference type="ChEBI" id="CHEBI:83100"/>
        <dbReference type="EC" id="1.8.1.4"/>
    </reaction>
</comment>
<protein>
    <recommendedName>
        <fullName evidence="3 11">Dihydrolipoyl dehydrogenase</fullName>
        <ecNumber evidence="2 11">1.8.1.4</ecNumber>
    </recommendedName>
</protein>
<evidence type="ECO:0000256" key="5">
    <source>
        <dbReference type="ARBA" id="ARBA00022827"/>
    </source>
</evidence>
<gene>
    <name evidence="14" type="primary">lpdA</name>
    <name evidence="14" type="ORF">NB063_21715</name>
</gene>
<proteinExistence type="inferred from homology"/>
<comment type="miscellaneous">
    <text evidence="11">The active site is a redox-active disulfide bond.</text>
</comment>
<feature type="domain" description="FAD/NAD(P)-binding" evidence="13">
    <location>
        <begin position="8"/>
        <end position="335"/>
    </location>
</feature>
<dbReference type="Gene3D" id="3.30.390.30">
    <property type="match status" value="1"/>
</dbReference>
<evidence type="ECO:0000313" key="15">
    <source>
        <dbReference type="Proteomes" id="UP001202961"/>
    </source>
</evidence>
<dbReference type="Pfam" id="PF07992">
    <property type="entry name" value="Pyr_redox_2"/>
    <property type="match status" value="1"/>
</dbReference>
<dbReference type="GO" id="GO:0004148">
    <property type="term" value="F:dihydrolipoyl dehydrogenase (NADH) activity"/>
    <property type="evidence" value="ECO:0007669"/>
    <property type="project" value="UniProtKB-EC"/>
</dbReference>
<accession>A0ABT0UA15</accession>
<keyword evidence="9 11" id="KW-0676">Redox-active center</keyword>
<dbReference type="InterPro" id="IPR012999">
    <property type="entry name" value="Pyr_OxRdtase_I_AS"/>
</dbReference>
<dbReference type="InterPro" id="IPR006258">
    <property type="entry name" value="Lipoamide_DH"/>
</dbReference>
<evidence type="ECO:0000256" key="4">
    <source>
        <dbReference type="ARBA" id="ARBA00022630"/>
    </source>
</evidence>
<dbReference type="PIRSF" id="PIRSF000350">
    <property type="entry name" value="Mercury_reductase_MerA"/>
    <property type="match status" value="1"/>
</dbReference>
<evidence type="ECO:0000256" key="8">
    <source>
        <dbReference type="ARBA" id="ARBA00023157"/>
    </source>
</evidence>
<evidence type="ECO:0000256" key="11">
    <source>
        <dbReference type="RuleBase" id="RU003692"/>
    </source>
</evidence>
<dbReference type="InterPro" id="IPR023753">
    <property type="entry name" value="FAD/NAD-binding_dom"/>
</dbReference>